<dbReference type="eggNOG" id="KOG4332">
    <property type="taxonomic scope" value="Eukaryota"/>
</dbReference>
<feature type="transmembrane region" description="Helical" evidence="12">
    <location>
        <begin position="55"/>
        <end position="72"/>
    </location>
</feature>
<feature type="transmembrane region" description="Helical" evidence="12">
    <location>
        <begin position="293"/>
        <end position="316"/>
    </location>
</feature>
<dbReference type="RefSeq" id="XP_004996271.1">
    <property type="nucleotide sequence ID" value="XM_004996214.1"/>
</dbReference>
<evidence type="ECO:0000256" key="11">
    <source>
        <dbReference type="ARBA" id="ARBA00032555"/>
    </source>
</evidence>
<organism evidence="14">
    <name type="scientific">Salpingoeca rosetta (strain ATCC 50818 / BSB-021)</name>
    <dbReference type="NCBI Taxonomy" id="946362"/>
    <lineage>
        <taxon>Eukaryota</taxon>
        <taxon>Choanoflagellata</taxon>
        <taxon>Craspedida</taxon>
        <taxon>Salpingoecidae</taxon>
        <taxon>Salpingoeca</taxon>
    </lineage>
</organism>
<dbReference type="CDD" id="cd17487">
    <property type="entry name" value="MFS_MFSD5_like"/>
    <property type="match status" value="1"/>
</dbReference>
<evidence type="ECO:0000313" key="14">
    <source>
        <dbReference type="Proteomes" id="UP000007799"/>
    </source>
</evidence>
<dbReference type="GO" id="GO:0015098">
    <property type="term" value="F:molybdate ion transmembrane transporter activity"/>
    <property type="evidence" value="ECO:0007669"/>
    <property type="project" value="InterPro"/>
</dbReference>
<keyword evidence="5" id="KW-1003">Cell membrane</keyword>
<proteinExistence type="predicted"/>
<dbReference type="OrthoDB" id="263957at2759"/>
<dbReference type="GeneID" id="16076857"/>
<evidence type="ECO:0000256" key="2">
    <source>
        <dbReference type="ARBA" id="ARBA00004651"/>
    </source>
</evidence>
<feature type="transmembrane region" description="Helical" evidence="12">
    <location>
        <begin position="352"/>
        <end position="374"/>
    </location>
</feature>
<dbReference type="EMBL" id="GL832960">
    <property type="protein sequence ID" value="EGD82088.1"/>
    <property type="molecule type" value="Genomic_DNA"/>
</dbReference>
<name>F2U394_SALR5</name>
<dbReference type="GO" id="GO:0005886">
    <property type="term" value="C:plasma membrane"/>
    <property type="evidence" value="ECO:0007669"/>
    <property type="project" value="UniProtKB-SubCell"/>
</dbReference>
<evidence type="ECO:0000256" key="8">
    <source>
        <dbReference type="ARBA" id="ARBA00023065"/>
    </source>
</evidence>
<evidence type="ECO:0000256" key="3">
    <source>
        <dbReference type="ARBA" id="ARBA00021242"/>
    </source>
</evidence>
<feature type="transmembrane region" description="Helical" evidence="12">
    <location>
        <begin position="118"/>
        <end position="137"/>
    </location>
</feature>
<protein>
    <recommendedName>
        <fullName evidence="3">Molybdate-anion transporter</fullName>
    </recommendedName>
    <alternativeName>
        <fullName evidence="10">Major facilitator superfamily domain-containing protein 5</fullName>
    </alternativeName>
    <alternativeName>
        <fullName evidence="11">Molybdate transporter 2 homolog</fullName>
    </alternativeName>
</protein>
<feature type="transmembrane region" description="Helical" evidence="12">
    <location>
        <begin position="143"/>
        <end position="165"/>
    </location>
</feature>
<dbReference type="PANTHER" id="PTHR23516:SF1">
    <property type="entry name" value="MOLYBDATE-ANION TRANSPORTER"/>
    <property type="match status" value="1"/>
</dbReference>
<reference evidence="13" key="1">
    <citation type="submission" date="2009-08" db="EMBL/GenBank/DDBJ databases">
        <title>Annotation of Salpingoeca rosetta.</title>
        <authorList>
            <consortium name="The Broad Institute Genome Sequencing Platform"/>
            <person name="Russ C."/>
            <person name="Cuomo C."/>
            <person name="Burger G."/>
            <person name="Gray M.W."/>
            <person name="Holland P.W.H."/>
            <person name="King N."/>
            <person name="Lang F.B.F."/>
            <person name="Roger A.J."/>
            <person name="Ruiz-Trillo I."/>
            <person name="Young S.K."/>
            <person name="Zeng Q."/>
            <person name="Gargeya S."/>
            <person name="Alvarado L."/>
            <person name="Berlin A."/>
            <person name="Chapman S.B."/>
            <person name="Chen Z."/>
            <person name="Freedman E."/>
            <person name="Gellesch M."/>
            <person name="Goldberg J."/>
            <person name="Griggs A."/>
            <person name="Gujja S."/>
            <person name="Heilman E."/>
            <person name="Heiman D."/>
            <person name="Howarth C."/>
            <person name="Mehta T."/>
            <person name="Neiman D."/>
            <person name="Pearson M."/>
            <person name="Roberts A."/>
            <person name="Saif S."/>
            <person name="Shea T."/>
            <person name="Shenoy N."/>
            <person name="Sisk P."/>
            <person name="Stolte C."/>
            <person name="Sykes S."/>
            <person name="White J."/>
            <person name="Yandava C."/>
            <person name="Haas B."/>
            <person name="Nusbaum C."/>
            <person name="Birren B."/>
        </authorList>
    </citation>
    <scope>NUCLEOTIDE SEQUENCE [LARGE SCALE GENOMIC DNA]</scope>
    <source>
        <strain evidence="13">ATCC 50818</strain>
    </source>
</reference>
<evidence type="ECO:0000256" key="12">
    <source>
        <dbReference type="SAM" id="Phobius"/>
    </source>
</evidence>
<evidence type="ECO:0000256" key="5">
    <source>
        <dbReference type="ARBA" id="ARBA00022475"/>
    </source>
</evidence>
<keyword evidence="9 12" id="KW-0472">Membrane</keyword>
<feature type="transmembrane region" description="Helical" evidence="12">
    <location>
        <begin position="92"/>
        <end position="111"/>
    </location>
</feature>
<evidence type="ECO:0000256" key="1">
    <source>
        <dbReference type="ARBA" id="ARBA00003019"/>
    </source>
</evidence>
<dbReference type="AlphaFoldDB" id="F2U394"/>
<evidence type="ECO:0000313" key="13">
    <source>
        <dbReference type="EMBL" id="EGD82088.1"/>
    </source>
</evidence>
<dbReference type="Pfam" id="PF05631">
    <property type="entry name" value="MFS_5"/>
    <property type="match status" value="1"/>
</dbReference>
<dbReference type="OMA" id="CCGWVVL"/>
<accession>F2U394</accession>
<dbReference type="Gene3D" id="1.20.1250.20">
    <property type="entry name" value="MFS general substrate transporter like domains"/>
    <property type="match status" value="1"/>
</dbReference>
<dbReference type="Proteomes" id="UP000007799">
    <property type="component" value="Unassembled WGS sequence"/>
</dbReference>
<feature type="transmembrane region" description="Helical" evidence="12">
    <location>
        <begin position="328"/>
        <end position="346"/>
    </location>
</feature>
<keyword evidence="6 12" id="KW-0812">Transmembrane</keyword>
<evidence type="ECO:0000256" key="6">
    <source>
        <dbReference type="ARBA" id="ARBA00022692"/>
    </source>
</evidence>
<evidence type="ECO:0000256" key="10">
    <source>
        <dbReference type="ARBA" id="ARBA00030646"/>
    </source>
</evidence>
<evidence type="ECO:0000256" key="4">
    <source>
        <dbReference type="ARBA" id="ARBA00022448"/>
    </source>
</evidence>
<feature type="transmembrane region" description="Helical" evidence="12">
    <location>
        <begin position="12"/>
        <end position="29"/>
    </location>
</feature>
<keyword evidence="8" id="KW-0406">Ion transport</keyword>
<comment type="subcellular location">
    <subcellularLocation>
        <location evidence="2">Cell membrane</location>
        <topology evidence="2">Multi-pass membrane protein</topology>
    </subcellularLocation>
</comment>
<evidence type="ECO:0000256" key="7">
    <source>
        <dbReference type="ARBA" id="ARBA00022989"/>
    </source>
</evidence>
<dbReference type="SUPFAM" id="SSF103473">
    <property type="entry name" value="MFS general substrate transporter"/>
    <property type="match status" value="1"/>
</dbReference>
<dbReference type="InParanoid" id="F2U394"/>
<dbReference type="InterPro" id="IPR036259">
    <property type="entry name" value="MFS_trans_sf"/>
</dbReference>
<sequence>MSSLQPTPTMVYSYVSACTAVVLGLLLFAQRKPSSSAAANSTHTAASNSFRQFQWRFLTVYLVMTAADWAQGPYVYNLYEHYGFSIAQNGQLFIAGFGASLTLGTIAGSLADKRGRKFGAVLYGLLYMASCVTKHFNSFPVLIVGRVLGGIATSLLFSVFEAWMVAEHEKAGFDSTWLASTFAYMSVGNGIVAILAGWAAQAAVDLAGHPVAPFDFSFALLAVGTVAVWSTWGENFGQAGSDLQSNLADAWRAIRTDRSVLLLGTLQSLFEGAMYTFVFIWTPALQEGATTSLPLGTIFATFMICCAIGGALFKWVSSSGGAAVDMRSVLFGVFLCATVSLAVPAITTATHARFAAFLLYEVAVGVFWPGMGTLRAACVDERVRATILNLFRVPLNVMVCVILLYVGQLAISTVCLLLAATQAGCCALIWMMPAGTSNRSPPSTSQAHAQDKV</sequence>
<dbReference type="InterPro" id="IPR008509">
    <property type="entry name" value="MOT2/MFSD5"/>
</dbReference>
<dbReference type="PANTHER" id="PTHR23516">
    <property type="entry name" value="SAM (S-ADENOSYL METHIONINE) TRANSPORTER"/>
    <property type="match status" value="1"/>
</dbReference>
<feature type="transmembrane region" description="Helical" evidence="12">
    <location>
        <begin position="211"/>
        <end position="232"/>
    </location>
</feature>
<evidence type="ECO:0000256" key="9">
    <source>
        <dbReference type="ARBA" id="ARBA00023136"/>
    </source>
</evidence>
<dbReference type="GO" id="GO:0006811">
    <property type="term" value="P:monoatomic ion transport"/>
    <property type="evidence" value="ECO:0007669"/>
    <property type="project" value="UniProtKB-KW"/>
</dbReference>
<comment type="function">
    <text evidence="1">Mediates high-affinity intracellular uptake of the rare oligo-element molybdenum.</text>
</comment>
<keyword evidence="7 12" id="KW-1133">Transmembrane helix</keyword>
<feature type="transmembrane region" description="Helical" evidence="12">
    <location>
        <begin position="260"/>
        <end position="281"/>
    </location>
</feature>
<keyword evidence="14" id="KW-1185">Reference proteome</keyword>
<gene>
    <name evidence="13" type="ORF">PTSG_02768</name>
</gene>
<feature type="transmembrane region" description="Helical" evidence="12">
    <location>
        <begin position="177"/>
        <end position="199"/>
    </location>
</feature>
<keyword evidence="4" id="KW-0813">Transport</keyword>
<dbReference type="KEGG" id="sre:PTSG_02768"/>